<evidence type="ECO:0000313" key="3">
    <source>
        <dbReference type="Proteomes" id="UP001347796"/>
    </source>
</evidence>
<dbReference type="Proteomes" id="UP001347796">
    <property type="component" value="Unassembled WGS sequence"/>
</dbReference>
<name>A0AAN8K929_PATCE</name>
<keyword evidence="3" id="KW-1185">Reference proteome</keyword>
<sequence length="311" mass="35970">MAQIINKFKRRLYSDSSFQAQKRMNEDLEDLLLDPDMSAEESVQPSTEGEKNFMGLLTILEDETVLHKLANSVASIMLPQMRQEIRDSVQHTIKTLNKKIDFLESELKDRDIIIDDILDKLDESEQYSRREAVRINGITEMSSESTDKIVADIGAYMGIDMSINDINRSHRVGNPKDYDNATRPRPIIARFKGYSVKRDFMKNRKKMKDSKSDPILPPCMKNHSIYINDDLTNKRALIDSKCRKLYKDKKIIGNWSMDGIIFVKTQSGNVILIRTERDYMKLEESLSLKITIKKSHLQNKDQDLTEVKSTD</sequence>
<dbReference type="Gene3D" id="3.30.70.1820">
    <property type="entry name" value="L1 transposable element, RRM domain"/>
    <property type="match status" value="1"/>
</dbReference>
<gene>
    <name evidence="2" type="ORF">SNE40_006176</name>
    <name evidence="1" type="ORF">SNE40_022024</name>
</gene>
<dbReference type="PANTHER" id="PTHR11505">
    <property type="entry name" value="L1 TRANSPOSABLE ELEMENT-RELATED"/>
    <property type="match status" value="1"/>
</dbReference>
<comment type="caution">
    <text evidence="2">The sequence shown here is derived from an EMBL/GenBank/DDBJ whole genome shotgun (WGS) entry which is preliminary data.</text>
</comment>
<evidence type="ECO:0000313" key="1">
    <source>
        <dbReference type="EMBL" id="KAK6168141.1"/>
    </source>
</evidence>
<proteinExistence type="predicted"/>
<accession>A0AAN8K929</accession>
<dbReference type="InterPro" id="IPR004244">
    <property type="entry name" value="Transposase_22"/>
</dbReference>
<evidence type="ECO:0000313" key="2">
    <source>
        <dbReference type="EMBL" id="KAK6186919.1"/>
    </source>
</evidence>
<organism evidence="2 3">
    <name type="scientific">Patella caerulea</name>
    <name type="common">Rayed Mediterranean limpet</name>
    <dbReference type="NCBI Taxonomy" id="87958"/>
    <lineage>
        <taxon>Eukaryota</taxon>
        <taxon>Metazoa</taxon>
        <taxon>Spiralia</taxon>
        <taxon>Lophotrochozoa</taxon>
        <taxon>Mollusca</taxon>
        <taxon>Gastropoda</taxon>
        <taxon>Patellogastropoda</taxon>
        <taxon>Patelloidea</taxon>
        <taxon>Patellidae</taxon>
        <taxon>Patella</taxon>
    </lineage>
</organism>
<dbReference type="EMBL" id="JAZGQO010000018">
    <property type="protein sequence ID" value="KAK6168141.1"/>
    <property type="molecule type" value="Genomic_DNA"/>
</dbReference>
<dbReference type="EMBL" id="JAZGQO010000005">
    <property type="protein sequence ID" value="KAK6186919.1"/>
    <property type="molecule type" value="Genomic_DNA"/>
</dbReference>
<reference evidence="2 3" key="1">
    <citation type="submission" date="2024-01" db="EMBL/GenBank/DDBJ databases">
        <title>The genome of the rayed Mediterranean limpet Patella caerulea (Linnaeus, 1758).</title>
        <authorList>
            <person name="Anh-Thu Weber A."/>
            <person name="Halstead-Nussloch G."/>
        </authorList>
    </citation>
    <scope>NUCLEOTIDE SEQUENCE [LARGE SCALE GENOMIC DNA]</scope>
    <source>
        <strain evidence="2">AATW-2023a</strain>
        <tissue evidence="2">Whole specimen</tissue>
    </source>
</reference>
<dbReference type="AlphaFoldDB" id="A0AAN8K929"/>
<protein>
    <submittedName>
        <fullName evidence="2">Uncharacterized protein</fullName>
    </submittedName>
</protein>